<dbReference type="PANTHER" id="PTHR47052">
    <property type="entry name" value="CONSERVED SERINE PROLINE-RICH PROTEIN (AFU_ORTHOLOGUE AFUA_2G01790)"/>
    <property type="match status" value="1"/>
</dbReference>
<evidence type="ECO:0000313" key="2">
    <source>
        <dbReference type="EMBL" id="POI24347.1"/>
    </source>
</evidence>
<evidence type="ECO:0000313" key="3">
    <source>
        <dbReference type="Proteomes" id="UP000237246"/>
    </source>
</evidence>
<gene>
    <name evidence="2" type="ORF">CIB84_011905</name>
</gene>
<dbReference type="PANTHER" id="PTHR47052:SF3">
    <property type="entry name" value="INGRESSION PROTEIN 1"/>
    <property type="match status" value="1"/>
</dbReference>
<dbReference type="Gene3D" id="2.60.40.150">
    <property type="entry name" value="C2 domain"/>
    <property type="match status" value="1"/>
</dbReference>
<dbReference type="InterPro" id="IPR000008">
    <property type="entry name" value="C2_dom"/>
</dbReference>
<dbReference type="Proteomes" id="UP000237246">
    <property type="component" value="Unassembled WGS sequence"/>
</dbReference>
<name>A0A2P4SJQ8_BAMTH</name>
<organism evidence="2 3">
    <name type="scientific">Bambusicola thoracicus</name>
    <name type="common">Chinese bamboo-partridge</name>
    <name type="synonym">Perdix thoracica</name>
    <dbReference type="NCBI Taxonomy" id="9083"/>
    <lineage>
        <taxon>Eukaryota</taxon>
        <taxon>Metazoa</taxon>
        <taxon>Chordata</taxon>
        <taxon>Craniata</taxon>
        <taxon>Vertebrata</taxon>
        <taxon>Euteleostomi</taxon>
        <taxon>Archelosauria</taxon>
        <taxon>Archosauria</taxon>
        <taxon>Dinosauria</taxon>
        <taxon>Saurischia</taxon>
        <taxon>Theropoda</taxon>
        <taxon>Coelurosauria</taxon>
        <taxon>Aves</taxon>
        <taxon>Neognathae</taxon>
        <taxon>Galloanserae</taxon>
        <taxon>Galliformes</taxon>
        <taxon>Phasianidae</taxon>
        <taxon>Perdicinae</taxon>
        <taxon>Bambusicola</taxon>
    </lineage>
</organism>
<keyword evidence="3" id="KW-1185">Reference proteome</keyword>
<reference evidence="2 3" key="1">
    <citation type="submission" date="2018-01" db="EMBL/GenBank/DDBJ databases">
        <title>Comparison of the Chinese Bamboo Partridge and Red Junglefowl genome sequences highlights the importance of demography in genome evolution.</title>
        <authorList>
            <person name="Tiley G.P."/>
            <person name="Kimball R.T."/>
            <person name="Braun E.L."/>
            <person name="Burleigh J.G."/>
        </authorList>
    </citation>
    <scope>NUCLEOTIDE SEQUENCE [LARGE SCALE GENOMIC DNA]</scope>
    <source>
        <strain evidence="2">RTK389</strain>
        <tissue evidence="2">Blood</tissue>
    </source>
</reference>
<protein>
    <recommendedName>
        <fullName evidence="1">C2 domain-containing protein</fullName>
    </recommendedName>
</protein>
<dbReference type="PROSITE" id="PS50004">
    <property type="entry name" value="C2"/>
    <property type="match status" value="1"/>
</dbReference>
<dbReference type="SUPFAM" id="SSF49562">
    <property type="entry name" value="C2 domain (Calcium/lipid-binding domain, CaLB)"/>
    <property type="match status" value="1"/>
</dbReference>
<dbReference type="InterPro" id="IPR052981">
    <property type="entry name" value="Ingression_C2_domain"/>
</dbReference>
<dbReference type="CDD" id="cd04014">
    <property type="entry name" value="C2_PKC_epsilon"/>
    <property type="match status" value="1"/>
</dbReference>
<dbReference type="FunFam" id="2.60.40.150:FF:000056">
    <property type="entry name" value="Protein kinase C epsilon"/>
    <property type="match status" value="1"/>
</dbReference>
<sequence length="214" mass="24460">MVVFNGLLKIKICEAVNLKPTAWSLRHAVGPRPQTFLLDPYIALNVDDSRIGQTSTKQKTNSPAWNDEFVTDVCNGRKIEMAVFHDAPIGYDDFVANCTIQFEDLLQNGSRHFEDWMVWTFMHRPNAVLLQMPEIDKRIRVDFGPKQADAACIHNVLNSFYCISKTQRRTCLSGSTKKPQDPWSDCLRYCDLALKIKQKEAQETGIYTFLQLNG</sequence>
<feature type="domain" description="C2" evidence="1">
    <location>
        <begin position="1"/>
        <end position="117"/>
    </location>
</feature>
<evidence type="ECO:0000259" key="1">
    <source>
        <dbReference type="PROSITE" id="PS50004"/>
    </source>
</evidence>
<accession>A0A2P4SJQ8</accession>
<dbReference type="AlphaFoldDB" id="A0A2P4SJQ8"/>
<dbReference type="InterPro" id="IPR035892">
    <property type="entry name" value="C2_domain_sf"/>
</dbReference>
<proteinExistence type="predicted"/>
<dbReference type="SMART" id="SM00239">
    <property type="entry name" value="C2"/>
    <property type="match status" value="1"/>
</dbReference>
<comment type="caution">
    <text evidence="2">The sequence shown here is derived from an EMBL/GenBank/DDBJ whole genome shotgun (WGS) entry which is preliminary data.</text>
</comment>
<dbReference type="EMBL" id="PPHD01041984">
    <property type="protein sequence ID" value="POI24347.1"/>
    <property type="molecule type" value="Genomic_DNA"/>
</dbReference>
<dbReference type="Pfam" id="PF00168">
    <property type="entry name" value="C2"/>
    <property type="match status" value="1"/>
</dbReference>
<dbReference type="OrthoDB" id="63267at2759"/>